<dbReference type="EMBL" id="RRZC01000006">
    <property type="protein sequence ID" value="MBE0403397.1"/>
    <property type="molecule type" value="Genomic_DNA"/>
</dbReference>
<dbReference type="InterPro" id="IPR021136">
    <property type="entry name" value="Flagellar_hook_control-like_C"/>
</dbReference>
<dbReference type="InterPro" id="IPR038610">
    <property type="entry name" value="FliK-like_C_sf"/>
</dbReference>
<name>A0ABR9FA98_9GAMM</name>
<reference evidence="3 4" key="1">
    <citation type="submission" date="2020-07" db="EMBL/GenBank/DDBJ databases">
        <title>Halophilic bacteria isolated from french cheeses.</title>
        <authorList>
            <person name="Kothe C.I."/>
            <person name="Farah-Kraiem B."/>
            <person name="Renault P."/>
            <person name="Dridi B."/>
        </authorList>
    </citation>
    <scope>NUCLEOTIDE SEQUENCE [LARGE SCALE GENOMIC DNA]</scope>
    <source>
        <strain evidence="3 4">FME16</strain>
    </source>
</reference>
<comment type="caution">
    <text evidence="3">The sequence shown here is derived from an EMBL/GenBank/DDBJ whole genome shotgun (WGS) entry which is preliminary data.</text>
</comment>
<feature type="domain" description="Flagellar hook-length control protein-like C-terminal" evidence="2">
    <location>
        <begin position="337"/>
        <end position="407"/>
    </location>
</feature>
<evidence type="ECO:0000313" key="4">
    <source>
        <dbReference type="Proteomes" id="UP000754821"/>
    </source>
</evidence>
<evidence type="ECO:0000259" key="2">
    <source>
        <dbReference type="Pfam" id="PF02120"/>
    </source>
</evidence>
<dbReference type="Pfam" id="PF02120">
    <property type="entry name" value="Flg_hook"/>
    <property type="match status" value="1"/>
</dbReference>
<dbReference type="Proteomes" id="UP000754821">
    <property type="component" value="Unassembled WGS sequence"/>
</dbReference>
<keyword evidence="3" id="KW-0966">Cell projection</keyword>
<keyword evidence="3" id="KW-0282">Flagellum</keyword>
<dbReference type="Gene3D" id="3.30.750.140">
    <property type="match status" value="1"/>
</dbReference>
<accession>A0ABR9FA98</accession>
<proteinExistence type="predicted"/>
<keyword evidence="4" id="KW-1185">Reference proteome</keyword>
<evidence type="ECO:0000313" key="3">
    <source>
        <dbReference type="EMBL" id="MBE0403397.1"/>
    </source>
</evidence>
<gene>
    <name evidence="3" type="ORF">EI163_07455</name>
</gene>
<sequence>MSGITPLIDTLMHQVLGRQGEVSLKHALSEPVKPIPPGEGPRALQGDSRLDGRIEPALLNDLKRAPGSLNGDRLLARGDTQGTPLGSTQTHFSPAARSIADVLLRFPAPPAVIRPPVPLLAVQEAPAATVVAERLESSIRDSGLFYESHLKRWFQGDMARQQLLREPQMQPGPRPLALPSGVALPPGASLQPGAPLQLHAPLSPNVPFLLKASFSESPLTKAIVPGSALQYVSNDQTAATRAAPMPNAAAFTPSAPPGVEDNGRLTRDAMAYERGMEAIGSRGHREVVHESLQSIVRQQLDMLVMPVVRWEGDVWAGIFMALVIHLPAQEKNGDGEGDNKEEDGWRSEMQLDVPNLGAFSVSLWFYRAVLSIDLTTADKATHQYLEQGIPALEQRLNALDLDKVQVRARYMPLESSDAHAE</sequence>
<evidence type="ECO:0000256" key="1">
    <source>
        <dbReference type="SAM" id="MobiDB-lite"/>
    </source>
</evidence>
<feature type="region of interest" description="Disordered" evidence="1">
    <location>
        <begin position="29"/>
        <end position="48"/>
    </location>
</feature>
<organism evidence="3 4">
    <name type="scientific">Halomonas citrativorans</name>
    <dbReference type="NCBI Taxonomy" id="2742612"/>
    <lineage>
        <taxon>Bacteria</taxon>
        <taxon>Pseudomonadati</taxon>
        <taxon>Pseudomonadota</taxon>
        <taxon>Gammaproteobacteria</taxon>
        <taxon>Oceanospirillales</taxon>
        <taxon>Halomonadaceae</taxon>
        <taxon>Halomonas</taxon>
    </lineage>
</organism>
<dbReference type="RefSeq" id="WP_192527274.1">
    <property type="nucleotide sequence ID" value="NZ_RRZC01000006.1"/>
</dbReference>
<protein>
    <submittedName>
        <fullName evidence="3">Flagellar hook-length control protein FliK</fullName>
    </submittedName>
</protein>
<keyword evidence="3" id="KW-0969">Cilium</keyword>